<feature type="transmembrane region" description="Helical" evidence="1">
    <location>
        <begin position="57"/>
        <end position="83"/>
    </location>
</feature>
<organism evidence="2 3">
    <name type="scientific">Paraburkholderia ultramafica</name>
    <dbReference type="NCBI Taxonomy" id="1544867"/>
    <lineage>
        <taxon>Bacteria</taxon>
        <taxon>Pseudomonadati</taxon>
        <taxon>Pseudomonadota</taxon>
        <taxon>Betaproteobacteria</taxon>
        <taxon>Burkholderiales</taxon>
        <taxon>Burkholderiaceae</taxon>
        <taxon>Paraburkholderia</taxon>
    </lineage>
</organism>
<gene>
    <name evidence="2" type="ORF">LMG28614_06192</name>
</gene>
<reference evidence="2 3" key="1">
    <citation type="submission" date="2020-04" db="EMBL/GenBank/DDBJ databases">
        <authorList>
            <person name="De Canck E."/>
        </authorList>
    </citation>
    <scope>NUCLEOTIDE SEQUENCE [LARGE SCALE GENOMIC DNA]</scope>
    <source>
        <strain evidence="2 3">LMG 28614</strain>
    </source>
</reference>
<evidence type="ECO:0000256" key="1">
    <source>
        <dbReference type="SAM" id="Phobius"/>
    </source>
</evidence>
<proteinExistence type="predicted"/>
<sequence>MLRTGLAYVVLLAVSLWLPLGLHRIIMRRRDWWHWPAACVALAAGAAGWIATGRHGVGVVALLGGGAWWFSLLVTDLCTLWSWRWPFQSSPSEYLGALDQRLNLKTNASIFVIVAVAMLFLARVA</sequence>
<dbReference type="AlphaFoldDB" id="A0A6S7BLZ2"/>
<keyword evidence="1" id="KW-0472">Membrane</keyword>
<feature type="transmembrane region" description="Helical" evidence="1">
    <location>
        <begin position="33"/>
        <end position="51"/>
    </location>
</feature>
<protein>
    <submittedName>
        <fullName evidence="2">Uncharacterized protein</fullName>
    </submittedName>
</protein>
<feature type="transmembrane region" description="Helical" evidence="1">
    <location>
        <begin position="104"/>
        <end position="122"/>
    </location>
</feature>
<accession>A0A6S7BLZ2</accession>
<dbReference type="Proteomes" id="UP000494365">
    <property type="component" value="Unassembled WGS sequence"/>
</dbReference>
<feature type="transmembrane region" description="Helical" evidence="1">
    <location>
        <begin position="6"/>
        <end position="26"/>
    </location>
</feature>
<evidence type="ECO:0000313" key="2">
    <source>
        <dbReference type="EMBL" id="CAB3805367.1"/>
    </source>
</evidence>
<keyword evidence="1" id="KW-0812">Transmembrane</keyword>
<keyword evidence="1" id="KW-1133">Transmembrane helix</keyword>
<keyword evidence="3" id="KW-1185">Reference proteome</keyword>
<evidence type="ECO:0000313" key="3">
    <source>
        <dbReference type="Proteomes" id="UP000494365"/>
    </source>
</evidence>
<dbReference type="EMBL" id="CADIKK010000041">
    <property type="protein sequence ID" value="CAB3805367.1"/>
    <property type="molecule type" value="Genomic_DNA"/>
</dbReference>
<name>A0A6S7BLZ2_9BURK</name>